<accession>A0ABV7WB22</accession>
<keyword evidence="6 9" id="KW-1133">Transmembrane helix</keyword>
<protein>
    <submittedName>
        <fullName evidence="10">Branched-chain amino acid ABC transporter permease</fullName>
    </submittedName>
</protein>
<dbReference type="PANTHER" id="PTHR11795">
    <property type="entry name" value="BRANCHED-CHAIN AMINO ACID TRANSPORT SYSTEM PERMEASE PROTEIN LIVH"/>
    <property type="match status" value="1"/>
</dbReference>
<feature type="transmembrane region" description="Helical" evidence="9">
    <location>
        <begin position="6"/>
        <end position="29"/>
    </location>
</feature>
<keyword evidence="4 9" id="KW-0812">Transmembrane</keyword>
<comment type="similarity">
    <text evidence="8">Belongs to the binding-protein-dependent transport system permease family. LivHM subfamily.</text>
</comment>
<feature type="transmembrane region" description="Helical" evidence="9">
    <location>
        <begin position="36"/>
        <end position="55"/>
    </location>
</feature>
<evidence type="ECO:0000256" key="4">
    <source>
        <dbReference type="ARBA" id="ARBA00022692"/>
    </source>
</evidence>
<evidence type="ECO:0000256" key="6">
    <source>
        <dbReference type="ARBA" id="ARBA00022989"/>
    </source>
</evidence>
<dbReference type="InterPro" id="IPR001851">
    <property type="entry name" value="ABC_transp_permease"/>
</dbReference>
<feature type="transmembrane region" description="Helical" evidence="9">
    <location>
        <begin position="61"/>
        <end position="79"/>
    </location>
</feature>
<keyword evidence="2" id="KW-0813">Transport</keyword>
<dbReference type="RefSeq" id="WP_382179921.1">
    <property type="nucleotide sequence ID" value="NZ_JBHRXX010000011.1"/>
</dbReference>
<evidence type="ECO:0000256" key="7">
    <source>
        <dbReference type="ARBA" id="ARBA00023136"/>
    </source>
</evidence>
<organism evidence="10 11">
    <name type="scientific">Hydrogenophaga luteola</name>
    <dbReference type="NCBI Taxonomy" id="1591122"/>
    <lineage>
        <taxon>Bacteria</taxon>
        <taxon>Pseudomonadati</taxon>
        <taxon>Pseudomonadota</taxon>
        <taxon>Betaproteobacteria</taxon>
        <taxon>Burkholderiales</taxon>
        <taxon>Comamonadaceae</taxon>
        <taxon>Hydrogenophaga</taxon>
    </lineage>
</organism>
<proteinExistence type="inferred from homology"/>
<dbReference type="InterPro" id="IPR052157">
    <property type="entry name" value="BCAA_transport_permease"/>
</dbReference>
<keyword evidence="11" id="KW-1185">Reference proteome</keyword>
<feature type="transmembrane region" description="Helical" evidence="9">
    <location>
        <begin position="190"/>
        <end position="210"/>
    </location>
</feature>
<comment type="caution">
    <text evidence="10">The sequence shown here is derived from an EMBL/GenBank/DDBJ whole genome shotgun (WGS) entry which is preliminary data.</text>
</comment>
<evidence type="ECO:0000256" key="8">
    <source>
        <dbReference type="ARBA" id="ARBA00037998"/>
    </source>
</evidence>
<dbReference type="Pfam" id="PF02653">
    <property type="entry name" value="BPD_transp_2"/>
    <property type="match status" value="1"/>
</dbReference>
<keyword evidence="3" id="KW-1003">Cell membrane</keyword>
<feature type="transmembrane region" description="Helical" evidence="9">
    <location>
        <begin position="230"/>
        <end position="252"/>
    </location>
</feature>
<dbReference type="Proteomes" id="UP001595729">
    <property type="component" value="Unassembled WGS sequence"/>
</dbReference>
<evidence type="ECO:0000256" key="2">
    <source>
        <dbReference type="ARBA" id="ARBA00022448"/>
    </source>
</evidence>
<dbReference type="CDD" id="cd06582">
    <property type="entry name" value="TM_PBP1_LivH_like"/>
    <property type="match status" value="1"/>
</dbReference>
<feature type="transmembrane region" description="Helical" evidence="9">
    <location>
        <begin position="141"/>
        <end position="161"/>
    </location>
</feature>
<evidence type="ECO:0000313" key="11">
    <source>
        <dbReference type="Proteomes" id="UP001595729"/>
    </source>
</evidence>
<evidence type="ECO:0000256" key="5">
    <source>
        <dbReference type="ARBA" id="ARBA00022970"/>
    </source>
</evidence>
<reference evidence="11" key="1">
    <citation type="journal article" date="2019" name="Int. J. Syst. Evol. Microbiol.">
        <title>The Global Catalogue of Microorganisms (GCM) 10K type strain sequencing project: providing services to taxonomists for standard genome sequencing and annotation.</title>
        <authorList>
            <consortium name="The Broad Institute Genomics Platform"/>
            <consortium name="The Broad Institute Genome Sequencing Center for Infectious Disease"/>
            <person name="Wu L."/>
            <person name="Ma J."/>
        </authorList>
    </citation>
    <scope>NUCLEOTIDE SEQUENCE [LARGE SCALE GENOMIC DNA]</scope>
    <source>
        <strain evidence="11">KCTC 42501</strain>
    </source>
</reference>
<evidence type="ECO:0000256" key="1">
    <source>
        <dbReference type="ARBA" id="ARBA00004651"/>
    </source>
</evidence>
<comment type="subcellular location">
    <subcellularLocation>
        <location evidence="1">Cell membrane</location>
        <topology evidence="1">Multi-pass membrane protein</topology>
    </subcellularLocation>
</comment>
<keyword evidence="7 9" id="KW-0472">Membrane</keyword>
<dbReference type="EMBL" id="JBHRXX010000011">
    <property type="protein sequence ID" value="MFC3686680.1"/>
    <property type="molecule type" value="Genomic_DNA"/>
</dbReference>
<evidence type="ECO:0000256" key="9">
    <source>
        <dbReference type="SAM" id="Phobius"/>
    </source>
</evidence>
<evidence type="ECO:0000256" key="3">
    <source>
        <dbReference type="ARBA" id="ARBA00022475"/>
    </source>
</evidence>
<sequence>MDWLSTLINGLLLGGLYALFGLGLALVFGVMRVVNLAHGEFIVLGAYAGFFLVGWFSTVPVWAMLIPVVLIGYAFGWLLQATLLNRAVRTGNVLTPLMLTFGLSVLLRNGMVELFGADSRAVDAGALGSASMDLFGLSVGVYPVLMLLLALALFASLQWVLQHTEFGRTVRATADFPDVVRLMGVKPERVFCQVMGLAAAFAMGAGYLLAQRTLFTPFSGVERMLVAFEVVIIGGLGSFWGAVAGGLVLGVAQLFGQRFDSNAGSLYAHLLFLVTLMLRPKGLAGGRA</sequence>
<name>A0ABV7WB22_9BURK</name>
<feature type="transmembrane region" description="Helical" evidence="9">
    <location>
        <begin position="91"/>
        <end position="111"/>
    </location>
</feature>
<dbReference type="PANTHER" id="PTHR11795:SF445">
    <property type="entry name" value="AMINO ACID ABC TRANSPORTER PERMEASE PROTEIN"/>
    <property type="match status" value="1"/>
</dbReference>
<evidence type="ECO:0000313" key="10">
    <source>
        <dbReference type="EMBL" id="MFC3686680.1"/>
    </source>
</evidence>
<keyword evidence="5" id="KW-0029">Amino-acid transport</keyword>
<gene>
    <name evidence="10" type="ORF">ACFOPI_24020</name>
</gene>